<sequence>MAASLAAKRCTLFSPVLNFVCQLCGCTSYCRAGGVHSKSAARRQPRRTAGGGPPRERRVPPARAVAEVIREKGPTRVQSRRHLPPYQFPSNRSPPTTPATDTAPREKEEKESPRTSEDKKNVEASRTSSLRRRGEEGDCSPSLGKCPAV</sequence>
<feature type="chain" id="PRO_5040441543" description="Secreted protein" evidence="2">
    <location>
        <begin position="27"/>
        <end position="149"/>
    </location>
</feature>
<keyword evidence="2" id="KW-0732">Signal</keyword>
<protein>
    <recommendedName>
        <fullName evidence="5">Secreted protein</fullName>
    </recommendedName>
</protein>
<proteinExistence type="predicted"/>
<comment type="caution">
    <text evidence="3">The sequence shown here is derived from an EMBL/GenBank/DDBJ whole genome shotgun (WGS) entry which is preliminary data.</text>
</comment>
<reference evidence="3" key="1">
    <citation type="submission" date="2020-03" db="EMBL/GenBank/DDBJ databases">
        <authorList>
            <person name="Weist P."/>
        </authorList>
    </citation>
    <scope>NUCLEOTIDE SEQUENCE</scope>
</reference>
<keyword evidence="4" id="KW-1185">Reference proteome</keyword>
<evidence type="ECO:0008006" key="5">
    <source>
        <dbReference type="Google" id="ProtNLM"/>
    </source>
</evidence>
<organism evidence="3 4">
    <name type="scientific">Pleuronectes platessa</name>
    <name type="common">European plaice</name>
    <dbReference type="NCBI Taxonomy" id="8262"/>
    <lineage>
        <taxon>Eukaryota</taxon>
        <taxon>Metazoa</taxon>
        <taxon>Chordata</taxon>
        <taxon>Craniata</taxon>
        <taxon>Vertebrata</taxon>
        <taxon>Euteleostomi</taxon>
        <taxon>Actinopterygii</taxon>
        <taxon>Neopterygii</taxon>
        <taxon>Teleostei</taxon>
        <taxon>Neoteleostei</taxon>
        <taxon>Acanthomorphata</taxon>
        <taxon>Carangaria</taxon>
        <taxon>Pleuronectiformes</taxon>
        <taxon>Pleuronectoidei</taxon>
        <taxon>Pleuronectidae</taxon>
        <taxon>Pleuronectes</taxon>
    </lineage>
</organism>
<name>A0A9N7Y6L7_PLEPL</name>
<feature type="signal peptide" evidence="2">
    <location>
        <begin position="1"/>
        <end position="26"/>
    </location>
</feature>
<accession>A0A9N7Y6L7</accession>
<evidence type="ECO:0000256" key="1">
    <source>
        <dbReference type="SAM" id="MobiDB-lite"/>
    </source>
</evidence>
<feature type="compositionally biased region" description="Basic and acidic residues" evidence="1">
    <location>
        <begin position="103"/>
        <end position="123"/>
    </location>
</feature>
<dbReference type="AlphaFoldDB" id="A0A9N7Y6L7"/>
<dbReference type="Proteomes" id="UP001153269">
    <property type="component" value="Unassembled WGS sequence"/>
</dbReference>
<evidence type="ECO:0000313" key="4">
    <source>
        <dbReference type="Proteomes" id="UP001153269"/>
    </source>
</evidence>
<dbReference type="EMBL" id="CADEAL010000047">
    <property type="protein sequence ID" value="CAB1413254.1"/>
    <property type="molecule type" value="Genomic_DNA"/>
</dbReference>
<evidence type="ECO:0000256" key="2">
    <source>
        <dbReference type="SAM" id="SignalP"/>
    </source>
</evidence>
<gene>
    <name evidence="3" type="ORF">PLEPLA_LOCUS954</name>
</gene>
<evidence type="ECO:0000313" key="3">
    <source>
        <dbReference type="EMBL" id="CAB1413254.1"/>
    </source>
</evidence>
<feature type="region of interest" description="Disordered" evidence="1">
    <location>
        <begin position="35"/>
        <end position="149"/>
    </location>
</feature>